<name>A0A6A4N1J6_LUPAL</name>
<dbReference type="EMBL" id="WOCE01000024">
    <property type="protein sequence ID" value="KAE9586523.1"/>
    <property type="molecule type" value="Genomic_DNA"/>
</dbReference>
<dbReference type="OrthoDB" id="416741at2759"/>
<gene>
    <name evidence="1" type="ORF">Lalb_Chr24g0402881</name>
</gene>
<evidence type="ECO:0000313" key="2">
    <source>
        <dbReference type="Proteomes" id="UP000447434"/>
    </source>
</evidence>
<organism evidence="1 2">
    <name type="scientific">Lupinus albus</name>
    <name type="common">White lupine</name>
    <name type="synonym">Lupinus termis</name>
    <dbReference type="NCBI Taxonomy" id="3870"/>
    <lineage>
        <taxon>Eukaryota</taxon>
        <taxon>Viridiplantae</taxon>
        <taxon>Streptophyta</taxon>
        <taxon>Embryophyta</taxon>
        <taxon>Tracheophyta</taxon>
        <taxon>Spermatophyta</taxon>
        <taxon>Magnoliopsida</taxon>
        <taxon>eudicotyledons</taxon>
        <taxon>Gunneridae</taxon>
        <taxon>Pentapetalae</taxon>
        <taxon>rosids</taxon>
        <taxon>fabids</taxon>
        <taxon>Fabales</taxon>
        <taxon>Fabaceae</taxon>
        <taxon>Papilionoideae</taxon>
        <taxon>50 kb inversion clade</taxon>
        <taxon>genistoids sensu lato</taxon>
        <taxon>core genistoids</taxon>
        <taxon>Genisteae</taxon>
        <taxon>Lupinus</taxon>
    </lineage>
</organism>
<comment type="caution">
    <text evidence="1">The sequence shown here is derived from an EMBL/GenBank/DDBJ whole genome shotgun (WGS) entry which is preliminary data.</text>
</comment>
<protein>
    <submittedName>
        <fullName evidence="1">Uncharacterized protein</fullName>
    </submittedName>
</protein>
<dbReference type="AlphaFoldDB" id="A0A6A4N1J6"/>
<dbReference type="Proteomes" id="UP000447434">
    <property type="component" value="Chromosome 24"/>
</dbReference>
<proteinExistence type="predicted"/>
<sequence length="83" mass="9618">MKLRVAEKDIWSLMQFTENFRRSMEIILKKLYVKRMADDIGVTIIYSSGKTVFMKTNCRAPIFGRTLVARLFGVATTFYAVKT</sequence>
<accession>A0A6A4N1J6</accession>
<reference evidence="2" key="1">
    <citation type="journal article" date="2020" name="Nat. Commun.">
        <title>Genome sequence of the cluster root forming white lupin.</title>
        <authorList>
            <person name="Hufnagel B."/>
            <person name="Marques A."/>
            <person name="Soriano A."/>
            <person name="Marques L."/>
            <person name="Divol F."/>
            <person name="Doumas P."/>
            <person name="Sallet E."/>
            <person name="Mancinotti D."/>
            <person name="Carrere S."/>
            <person name="Marande W."/>
            <person name="Arribat S."/>
            <person name="Keller J."/>
            <person name="Huneau C."/>
            <person name="Blein T."/>
            <person name="Aime D."/>
            <person name="Laguerre M."/>
            <person name="Taylor J."/>
            <person name="Schubert V."/>
            <person name="Nelson M."/>
            <person name="Geu-Flores F."/>
            <person name="Crespi M."/>
            <person name="Gallardo-Guerrero K."/>
            <person name="Delaux P.-M."/>
            <person name="Salse J."/>
            <person name="Berges H."/>
            <person name="Guyot R."/>
            <person name="Gouzy J."/>
            <person name="Peret B."/>
        </authorList>
    </citation>
    <scope>NUCLEOTIDE SEQUENCE [LARGE SCALE GENOMIC DNA]</scope>
    <source>
        <strain evidence="2">cv. Amiga</strain>
    </source>
</reference>
<keyword evidence="2" id="KW-1185">Reference proteome</keyword>
<evidence type="ECO:0000313" key="1">
    <source>
        <dbReference type="EMBL" id="KAE9586523.1"/>
    </source>
</evidence>